<reference evidence="2" key="1">
    <citation type="journal article" date="2011" name="PLoS Genet.">
        <title>Genomic analysis of the necrotrophic fungal pathogens Sclerotinia sclerotiorum and Botrytis cinerea.</title>
        <authorList>
            <person name="Amselem J."/>
            <person name="Cuomo C.A."/>
            <person name="van Kan J.A."/>
            <person name="Viaud M."/>
            <person name="Benito E.P."/>
            <person name="Couloux A."/>
            <person name="Coutinho P.M."/>
            <person name="de Vries R.P."/>
            <person name="Dyer P.S."/>
            <person name="Fillinger S."/>
            <person name="Fournier E."/>
            <person name="Gout L."/>
            <person name="Hahn M."/>
            <person name="Kohn L."/>
            <person name="Lapalu N."/>
            <person name="Plummer K.M."/>
            <person name="Pradier J.M."/>
            <person name="Quevillon E."/>
            <person name="Sharon A."/>
            <person name="Simon A."/>
            <person name="ten Have A."/>
            <person name="Tudzynski B."/>
            <person name="Tudzynski P."/>
            <person name="Wincker P."/>
            <person name="Andrew M."/>
            <person name="Anthouard V."/>
            <person name="Beever R.E."/>
            <person name="Beffa R."/>
            <person name="Benoit I."/>
            <person name="Bouzid O."/>
            <person name="Brault B."/>
            <person name="Chen Z."/>
            <person name="Choquer M."/>
            <person name="Collemare J."/>
            <person name="Cotton P."/>
            <person name="Danchin E.G."/>
            <person name="Da Silva C."/>
            <person name="Gautier A."/>
            <person name="Giraud C."/>
            <person name="Giraud T."/>
            <person name="Gonzalez C."/>
            <person name="Grossetete S."/>
            <person name="Guldener U."/>
            <person name="Henrissat B."/>
            <person name="Howlett B.J."/>
            <person name="Kodira C."/>
            <person name="Kretschmer M."/>
            <person name="Lappartient A."/>
            <person name="Leroch M."/>
            <person name="Levis C."/>
            <person name="Mauceli E."/>
            <person name="Neuveglise C."/>
            <person name="Oeser B."/>
            <person name="Pearson M."/>
            <person name="Poulain J."/>
            <person name="Poussereau N."/>
            <person name="Quesneville H."/>
            <person name="Rascle C."/>
            <person name="Schumacher J."/>
            <person name="Segurens B."/>
            <person name="Sexton A."/>
            <person name="Silva E."/>
            <person name="Sirven C."/>
            <person name="Soanes D.M."/>
            <person name="Talbot N.J."/>
            <person name="Templeton M."/>
            <person name="Yandava C."/>
            <person name="Yarden O."/>
            <person name="Zeng Q."/>
            <person name="Rollins J.A."/>
            <person name="Lebrun M.H."/>
            <person name="Dickman M."/>
        </authorList>
    </citation>
    <scope>NUCLEOTIDE SEQUENCE [LARGE SCALE GENOMIC DNA]</scope>
    <source>
        <strain evidence="2">T4</strain>
    </source>
</reference>
<dbReference type="Proteomes" id="UP000008177">
    <property type="component" value="Unplaced contigs"/>
</dbReference>
<accession>G2YNL8</accession>
<dbReference type="EMBL" id="FQ790346">
    <property type="protein sequence ID" value="CCD53216.1"/>
    <property type="molecule type" value="Genomic_DNA"/>
</dbReference>
<dbReference type="InParanoid" id="G2YNL8"/>
<proteinExistence type="predicted"/>
<gene>
    <name evidence="1" type="ORF">BofuT4_uP122350.1</name>
</gene>
<evidence type="ECO:0000313" key="1">
    <source>
        <dbReference type="EMBL" id="CCD53216.1"/>
    </source>
</evidence>
<dbReference type="HOGENOM" id="CLU_3142911_0_0_1"/>
<evidence type="ECO:0000313" key="2">
    <source>
        <dbReference type="Proteomes" id="UP000008177"/>
    </source>
</evidence>
<organism evidence="1 2">
    <name type="scientific">Botryotinia fuckeliana (strain T4)</name>
    <name type="common">Noble rot fungus</name>
    <name type="synonym">Botrytis cinerea</name>
    <dbReference type="NCBI Taxonomy" id="999810"/>
    <lineage>
        <taxon>Eukaryota</taxon>
        <taxon>Fungi</taxon>
        <taxon>Dikarya</taxon>
        <taxon>Ascomycota</taxon>
        <taxon>Pezizomycotina</taxon>
        <taxon>Leotiomycetes</taxon>
        <taxon>Helotiales</taxon>
        <taxon>Sclerotiniaceae</taxon>
        <taxon>Botrytis</taxon>
    </lineage>
</organism>
<dbReference type="AlphaFoldDB" id="G2YNL8"/>
<name>G2YNL8_BOTF4</name>
<protein>
    <submittedName>
        <fullName evidence="1">Uncharacterized protein</fullName>
    </submittedName>
</protein>
<sequence>MGRLLWGWQIDPHTCIWLPSMFISSGKIYEALEKTLLNSISRLSLRNKT</sequence>